<dbReference type="CDD" id="cd00067">
    <property type="entry name" value="GAL4"/>
    <property type="match status" value="1"/>
</dbReference>
<reference evidence="9" key="1">
    <citation type="submission" date="2018-08" db="EMBL/GenBank/DDBJ databases">
        <title>Draft genome sequence of azole-resistant Aspergillus thermomutatus (Neosartorya pseudofischeri) strain HMR AF 39, isolated from a human nasal aspirate.</title>
        <authorList>
            <person name="Parent-Michaud M."/>
            <person name="Dufresne P.J."/>
            <person name="Fournier E."/>
            <person name="Martineau C."/>
            <person name="Moreira S."/>
            <person name="Perkins V."/>
            <person name="De Repentigny L."/>
            <person name="Dufresne S.F."/>
        </authorList>
    </citation>
    <scope>NUCLEOTIDE SEQUENCE [LARGE SCALE GENOMIC DNA]</scope>
    <source>
        <strain evidence="9">HMR AF 39</strain>
    </source>
</reference>
<dbReference type="GO" id="GO:0000981">
    <property type="term" value="F:DNA-binding transcription factor activity, RNA polymerase II-specific"/>
    <property type="evidence" value="ECO:0007669"/>
    <property type="project" value="InterPro"/>
</dbReference>
<comment type="caution">
    <text evidence="9">The sequence shown here is derived from an EMBL/GenBank/DDBJ whole genome shotgun (WGS) entry which is preliminary data.</text>
</comment>
<dbReference type="GO" id="GO:0005634">
    <property type="term" value="C:nucleus"/>
    <property type="evidence" value="ECO:0007669"/>
    <property type="project" value="UniProtKB-SubCell"/>
</dbReference>
<feature type="domain" description="Zn(2)-C6 fungal-type" evidence="8">
    <location>
        <begin position="6"/>
        <end position="80"/>
    </location>
</feature>
<dbReference type="InterPro" id="IPR050987">
    <property type="entry name" value="AtrR-like"/>
</dbReference>
<feature type="region of interest" description="Disordered" evidence="7">
    <location>
        <begin position="1"/>
        <end position="49"/>
    </location>
</feature>
<dbReference type="SUPFAM" id="SSF57701">
    <property type="entry name" value="Zn2/Cys6 DNA-binding domain"/>
    <property type="match status" value="1"/>
</dbReference>
<dbReference type="InterPro" id="IPR001138">
    <property type="entry name" value="Zn2Cys6_DnaBD"/>
</dbReference>
<evidence type="ECO:0000313" key="9">
    <source>
        <dbReference type="EMBL" id="RHZ52626.1"/>
    </source>
</evidence>
<dbReference type="GeneID" id="38128051"/>
<gene>
    <name evidence="9" type="ORF">CDV56_106077</name>
</gene>
<feature type="compositionally biased region" description="Basic and acidic residues" evidence="7">
    <location>
        <begin position="10"/>
        <end position="27"/>
    </location>
</feature>
<keyword evidence="5" id="KW-0804">Transcription</keyword>
<dbReference type="AlphaFoldDB" id="A0A397GT60"/>
<evidence type="ECO:0000313" key="10">
    <source>
        <dbReference type="Proteomes" id="UP000215305"/>
    </source>
</evidence>
<organism evidence="9 10">
    <name type="scientific">Aspergillus thermomutatus</name>
    <name type="common">Neosartorya pseudofischeri</name>
    <dbReference type="NCBI Taxonomy" id="41047"/>
    <lineage>
        <taxon>Eukaryota</taxon>
        <taxon>Fungi</taxon>
        <taxon>Dikarya</taxon>
        <taxon>Ascomycota</taxon>
        <taxon>Pezizomycotina</taxon>
        <taxon>Eurotiomycetes</taxon>
        <taxon>Eurotiomycetidae</taxon>
        <taxon>Eurotiales</taxon>
        <taxon>Aspergillaceae</taxon>
        <taxon>Aspergillus</taxon>
        <taxon>Aspergillus subgen. Fumigati</taxon>
    </lineage>
</organism>
<dbReference type="VEuPathDB" id="FungiDB:CDV56_106077"/>
<keyword evidence="10" id="KW-1185">Reference proteome</keyword>
<evidence type="ECO:0000256" key="7">
    <source>
        <dbReference type="SAM" id="MobiDB-lite"/>
    </source>
</evidence>
<dbReference type="RefSeq" id="XP_026613347.1">
    <property type="nucleotide sequence ID" value="XM_026759696.1"/>
</dbReference>
<evidence type="ECO:0000256" key="5">
    <source>
        <dbReference type="ARBA" id="ARBA00023163"/>
    </source>
</evidence>
<dbReference type="SMART" id="SM00066">
    <property type="entry name" value="GAL4"/>
    <property type="match status" value="1"/>
</dbReference>
<keyword evidence="6" id="KW-0539">Nucleus</keyword>
<dbReference type="InterPro" id="IPR036864">
    <property type="entry name" value="Zn2-C6_fun-type_DNA-bd_sf"/>
</dbReference>
<evidence type="ECO:0000256" key="3">
    <source>
        <dbReference type="ARBA" id="ARBA00023015"/>
    </source>
</evidence>
<dbReference type="GO" id="GO:0008270">
    <property type="term" value="F:zinc ion binding"/>
    <property type="evidence" value="ECO:0007669"/>
    <property type="project" value="InterPro"/>
</dbReference>
<dbReference type="Proteomes" id="UP000215305">
    <property type="component" value="Unassembled WGS sequence"/>
</dbReference>
<evidence type="ECO:0000256" key="1">
    <source>
        <dbReference type="ARBA" id="ARBA00004123"/>
    </source>
</evidence>
<dbReference type="EMBL" id="NKHU02000133">
    <property type="protein sequence ID" value="RHZ52626.1"/>
    <property type="molecule type" value="Genomic_DNA"/>
</dbReference>
<evidence type="ECO:0000259" key="8">
    <source>
        <dbReference type="SMART" id="SM00066"/>
    </source>
</evidence>
<feature type="region of interest" description="Disordered" evidence="7">
    <location>
        <begin position="81"/>
        <end position="111"/>
    </location>
</feature>
<keyword evidence="3" id="KW-0805">Transcription regulation</keyword>
<accession>A0A397GT60</accession>
<sequence>MEAHRRRQHHSCDPCRKGKRACDAPARRDRHASSVSSTSSQTDAGSRRALQESNLNIPCSNCRKYNRECTFNWLVENRTAARGGRKQKGRNASNLPRAEGDVASSRSGQTGPLDDLLYSSSWLSNSTGNAVSSIGSVDQPLTWPMEQTNAVSIPLRSRESELDPFSIMLWNANTAHVPPSNAETSGSAPDREDSCSSLDYYQQSLSSSAPKSLDETLDLLRQFDDSSPGLNDSYYSSSPGFVIPDSGSDGLSQTFSADSLYPPGNQDRIDNLFVLSDSISNSYARSMMTQNLVRIYHDSMENALSCWLTEQNCPYNTAVSPYTSAPSGLSSKAQAAWGPNWTNRICTRVCRLDRAYSSVRGRNLSAAEEKMASRALHTAIMAFASQWAQKIPRSNGFSPTSPVAQHERVIRETLWNQARRALENAAGVPSFRVAFANIIFSIGQRPLNVDEDMELHELLENDSAPLFMEAAVRQLFSIRYKLTRLERQKPKSRSSPEQSNIDVASMADTPSPQTDAFYADPEHQETVNLLFWLVVMFDTLQAAMYQRPLAISDEDSQITSVSPSVSNEKTDRAVDLDGWNISYTRALKEKQDLWGDFFLHKRAARQGSNPPRWPCSYEEAAEILSDASPVKVLLFRQVTRLQTLVYRGASPERLEEIIQKTLRIYQHWNTTYKQFFLSCNANHDDLPPRIQSWYVIVAGHWHLAAMLLADTVKGIDEGRLGLESRREARCAIDFVATLRRDNALAVGAIAQRCLQGRESLANRIRFYHDSVNEAAFLTEPWTLVLIRCFAKAAYILLDDITPLPHGGYGRASDDPSEYARRNCEFCISALWCLGTKSDMAFVAARSLSNRLDRRVGKGYSPFCSVGETVHIPPAMPLFDERISAELSSIPV</sequence>
<evidence type="ECO:0000256" key="2">
    <source>
        <dbReference type="ARBA" id="ARBA00022723"/>
    </source>
</evidence>
<dbReference type="PANTHER" id="PTHR46910">
    <property type="entry name" value="TRANSCRIPTION FACTOR PDR1"/>
    <property type="match status" value="1"/>
</dbReference>
<keyword evidence="2" id="KW-0479">Metal-binding</keyword>
<proteinExistence type="predicted"/>
<dbReference type="OrthoDB" id="5958943at2759"/>
<feature type="region of interest" description="Disordered" evidence="7">
    <location>
        <begin position="487"/>
        <end position="513"/>
    </location>
</feature>
<protein>
    <recommendedName>
        <fullName evidence="8">Zn(2)-C6 fungal-type domain-containing protein</fullName>
    </recommendedName>
</protein>
<dbReference type="STRING" id="41047.A0A397GT60"/>
<feature type="region of interest" description="Disordered" evidence="7">
    <location>
        <begin position="176"/>
        <end position="195"/>
    </location>
</feature>
<evidence type="ECO:0000256" key="6">
    <source>
        <dbReference type="ARBA" id="ARBA00023242"/>
    </source>
</evidence>
<dbReference type="Gene3D" id="4.10.240.10">
    <property type="entry name" value="Zn(2)-C6 fungal-type DNA-binding domain"/>
    <property type="match status" value="1"/>
</dbReference>
<evidence type="ECO:0000256" key="4">
    <source>
        <dbReference type="ARBA" id="ARBA00023125"/>
    </source>
</evidence>
<keyword evidence="4" id="KW-0238">DNA-binding</keyword>
<comment type="subcellular location">
    <subcellularLocation>
        <location evidence="1">Nucleus</location>
    </subcellularLocation>
</comment>
<feature type="compositionally biased region" description="Polar residues" evidence="7">
    <location>
        <begin position="493"/>
        <end position="513"/>
    </location>
</feature>
<dbReference type="GO" id="GO:0003677">
    <property type="term" value="F:DNA binding"/>
    <property type="evidence" value="ECO:0007669"/>
    <property type="project" value="UniProtKB-KW"/>
</dbReference>
<dbReference type="PANTHER" id="PTHR46910:SF3">
    <property type="entry name" value="HALOTOLERANCE PROTEIN 9-RELATED"/>
    <property type="match status" value="1"/>
</dbReference>
<name>A0A397GT60_ASPTH</name>